<dbReference type="InterPro" id="IPR050226">
    <property type="entry name" value="NagZ_Beta-hexosaminidase"/>
</dbReference>
<sequence length="450" mass="45183">MGAFVSLLMHTSVVPPRTVGRMNARRYTRTTTRSRTTAVALLAVTATLSGSLLGACSTDSSDSSDSTDSGTSVATSAAESSETTPGTAPAEQPVSCVGEIDPADSEAVRRAAASTLSVGVTGFDDAATAVDAGVRHIFIGSTTDQSLLNGQGDPARSLAALQERAGGDLAVSVDEEGGQVQRLADLTGPLPSAREMTATMAPAEVTELFTDHARKLRDLGITVDFAPDVDLDGGEAVSDNAIGDRAFSADPAVVVEYGRAVIDGLLAGGVTPVIKHFPGHGHATGDSHLGTVTTPPIDQMGPDLQPFAELAQVPGVAVMVGHMQVPGFDVEGVNGAETPASLNPASYGLLRSGVNDAPGFDGVIYTDDLTGMQAITDHFSPGDAVVTALRAGADAPLVSSGMDAAAVSGVLDAVVAGVADGSLDLGVVTTAADRICASGPATGVPEPVNG</sequence>
<evidence type="ECO:0000256" key="1">
    <source>
        <dbReference type="ARBA" id="ARBA00001231"/>
    </source>
</evidence>
<comment type="similarity">
    <text evidence="2">Belongs to the glycosyl hydrolase 3 family.</text>
</comment>
<dbReference type="GO" id="GO:0004563">
    <property type="term" value="F:beta-N-acetylhexosaminidase activity"/>
    <property type="evidence" value="ECO:0007669"/>
    <property type="project" value="UniProtKB-EC"/>
</dbReference>
<evidence type="ECO:0000256" key="5">
    <source>
        <dbReference type="ARBA" id="ARBA00023295"/>
    </source>
</evidence>
<dbReference type="Proteomes" id="UP000319986">
    <property type="component" value="Unassembled WGS sequence"/>
</dbReference>
<dbReference type="Gene3D" id="3.20.20.300">
    <property type="entry name" value="Glycoside hydrolase, family 3, N-terminal domain"/>
    <property type="match status" value="1"/>
</dbReference>
<dbReference type="SUPFAM" id="SSF51445">
    <property type="entry name" value="(Trans)glycosidases"/>
    <property type="match status" value="1"/>
</dbReference>
<organism evidence="8 9">
    <name type="scientific">Corynebacterium variabile</name>
    <dbReference type="NCBI Taxonomy" id="1727"/>
    <lineage>
        <taxon>Bacteria</taxon>
        <taxon>Bacillati</taxon>
        <taxon>Actinomycetota</taxon>
        <taxon>Actinomycetes</taxon>
        <taxon>Mycobacteriales</taxon>
        <taxon>Corynebacteriaceae</taxon>
        <taxon>Corynebacterium</taxon>
    </lineage>
</organism>
<dbReference type="PANTHER" id="PTHR30480">
    <property type="entry name" value="BETA-HEXOSAMINIDASE-RELATED"/>
    <property type="match status" value="1"/>
</dbReference>
<dbReference type="AlphaFoldDB" id="A0A4Y4C2U7"/>
<dbReference type="EC" id="3.2.1.52" evidence="3"/>
<accession>A0A4Y4C2U7</accession>
<dbReference type="Pfam" id="PF00933">
    <property type="entry name" value="Glyco_hydro_3"/>
    <property type="match status" value="1"/>
</dbReference>
<dbReference type="GO" id="GO:0005975">
    <property type="term" value="P:carbohydrate metabolic process"/>
    <property type="evidence" value="ECO:0007669"/>
    <property type="project" value="InterPro"/>
</dbReference>
<evidence type="ECO:0000313" key="9">
    <source>
        <dbReference type="Proteomes" id="UP000319986"/>
    </source>
</evidence>
<evidence type="ECO:0000256" key="2">
    <source>
        <dbReference type="ARBA" id="ARBA00005336"/>
    </source>
</evidence>
<dbReference type="InterPro" id="IPR036962">
    <property type="entry name" value="Glyco_hydro_3_N_sf"/>
</dbReference>
<keyword evidence="5" id="KW-0326">Glycosidase</keyword>
<dbReference type="GO" id="GO:0009254">
    <property type="term" value="P:peptidoglycan turnover"/>
    <property type="evidence" value="ECO:0007669"/>
    <property type="project" value="TreeGrafter"/>
</dbReference>
<dbReference type="PANTHER" id="PTHR30480:SF13">
    <property type="entry name" value="BETA-HEXOSAMINIDASE"/>
    <property type="match status" value="1"/>
</dbReference>
<evidence type="ECO:0000256" key="6">
    <source>
        <dbReference type="SAM" id="MobiDB-lite"/>
    </source>
</evidence>
<evidence type="ECO:0000256" key="4">
    <source>
        <dbReference type="ARBA" id="ARBA00022801"/>
    </source>
</evidence>
<dbReference type="InterPro" id="IPR017853">
    <property type="entry name" value="GH"/>
</dbReference>
<reference evidence="8 9" key="1">
    <citation type="submission" date="2019-06" db="EMBL/GenBank/DDBJ databases">
        <title>Whole genome shotgun sequence of Corynebacterium variabile NBRC 15286.</title>
        <authorList>
            <person name="Hosoyama A."/>
            <person name="Uohara A."/>
            <person name="Ohji S."/>
            <person name="Ichikawa N."/>
        </authorList>
    </citation>
    <scope>NUCLEOTIDE SEQUENCE [LARGE SCALE GENOMIC DNA]</scope>
    <source>
        <strain evidence="8 9">NBRC 15286</strain>
    </source>
</reference>
<gene>
    <name evidence="8" type="ORF">CVA01_07810</name>
</gene>
<evidence type="ECO:0000259" key="7">
    <source>
        <dbReference type="Pfam" id="PF00933"/>
    </source>
</evidence>
<dbReference type="InterPro" id="IPR001764">
    <property type="entry name" value="Glyco_hydro_3_N"/>
</dbReference>
<comment type="catalytic activity">
    <reaction evidence="1">
        <text>Hydrolysis of terminal non-reducing N-acetyl-D-hexosamine residues in N-acetyl-beta-D-hexosaminides.</text>
        <dbReference type="EC" id="3.2.1.52"/>
    </reaction>
</comment>
<evidence type="ECO:0000313" key="8">
    <source>
        <dbReference type="EMBL" id="GEC85467.1"/>
    </source>
</evidence>
<name>A0A4Y4C2U7_9CORY</name>
<evidence type="ECO:0000256" key="3">
    <source>
        <dbReference type="ARBA" id="ARBA00012663"/>
    </source>
</evidence>
<dbReference type="EMBL" id="BJNT01000005">
    <property type="protein sequence ID" value="GEC85467.1"/>
    <property type="molecule type" value="Genomic_DNA"/>
</dbReference>
<proteinExistence type="inferred from homology"/>
<feature type="domain" description="Glycoside hydrolase family 3 N-terminal" evidence="7">
    <location>
        <begin position="160"/>
        <end position="435"/>
    </location>
</feature>
<comment type="caution">
    <text evidence="8">The sequence shown here is derived from an EMBL/GenBank/DDBJ whole genome shotgun (WGS) entry which is preliminary data.</text>
</comment>
<protein>
    <recommendedName>
        <fullName evidence="3">beta-N-acetylhexosaminidase</fullName>
        <ecNumber evidence="3">3.2.1.52</ecNumber>
    </recommendedName>
</protein>
<keyword evidence="4 8" id="KW-0378">Hydrolase</keyword>
<feature type="region of interest" description="Disordered" evidence="6">
    <location>
        <begin position="55"/>
        <end position="95"/>
    </location>
</feature>
<feature type="compositionally biased region" description="Low complexity" evidence="6">
    <location>
        <begin position="55"/>
        <end position="88"/>
    </location>
</feature>